<dbReference type="GO" id="GO:0008841">
    <property type="term" value="F:dihydrofolate synthase activity"/>
    <property type="evidence" value="ECO:0007669"/>
    <property type="project" value="TreeGrafter"/>
</dbReference>
<dbReference type="GO" id="GO:0004326">
    <property type="term" value="F:tetrahydrofolylpolyglutamate synthase activity"/>
    <property type="evidence" value="ECO:0007669"/>
    <property type="project" value="UniProtKB-EC"/>
</dbReference>
<evidence type="ECO:0000313" key="15">
    <source>
        <dbReference type="Proteomes" id="UP000037688"/>
    </source>
</evidence>
<dbReference type="RefSeq" id="WP_053783100.1">
    <property type="nucleotide sequence ID" value="NZ_LITU01000075.1"/>
</dbReference>
<comment type="caution">
    <text evidence="14">The sequence shown here is derived from an EMBL/GenBank/DDBJ whole genome shotgun (WGS) entry which is preliminary data.</text>
</comment>
<dbReference type="OrthoDB" id="9809356at2"/>
<dbReference type="Pfam" id="PF02875">
    <property type="entry name" value="Mur_ligase_C"/>
    <property type="match status" value="1"/>
</dbReference>
<dbReference type="InterPro" id="IPR001645">
    <property type="entry name" value="Folylpolyglutamate_synth"/>
</dbReference>
<dbReference type="AlphaFoldDB" id="A0A0N0C358"/>
<dbReference type="PROSITE" id="PS01011">
    <property type="entry name" value="FOLYLPOLYGLU_SYNT_1"/>
    <property type="match status" value="1"/>
</dbReference>
<dbReference type="InterPro" id="IPR013221">
    <property type="entry name" value="Mur_ligase_cen"/>
</dbReference>
<feature type="domain" description="Mur ligase central" evidence="13">
    <location>
        <begin position="57"/>
        <end position="283"/>
    </location>
</feature>
<dbReference type="SUPFAM" id="SSF53623">
    <property type="entry name" value="MurD-like peptide ligases, catalytic domain"/>
    <property type="match status" value="1"/>
</dbReference>
<evidence type="ECO:0000256" key="1">
    <source>
        <dbReference type="ARBA" id="ARBA00001946"/>
    </source>
</evidence>
<dbReference type="PANTHER" id="PTHR11136:SF0">
    <property type="entry name" value="DIHYDROFOLATE SYNTHETASE-RELATED"/>
    <property type="match status" value="1"/>
</dbReference>
<accession>A0A0N0C358</accession>
<dbReference type="EMBL" id="LITU01000075">
    <property type="protein sequence ID" value="KOY13867.1"/>
    <property type="molecule type" value="Genomic_DNA"/>
</dbReference>
<dbReference type="Proteomes" id="UP000037688">
    <property type="component" value="Unassembled WGS sequence"/>
</dbReference>
<keyword evidence="8" id="KW-0460">Magnesium</keyword>
<evidence type="ECO:0000256" key="9">
    <source>
        <dbReference type="ARBA" id="ARBA00030592"/>
    </source>
</evidence>
<dbReference type="Gene3D" id="3.90.190.20">
    <property type="entry name" value="Mur ligase, C-terminal domain"/>
    <property type="match status" value="1"/>
</dbReference>
<comment type="catalytic activity">
    <reaction evidence="10">
        <text>(6S)-5,6,7,8-tetrahydrofolyl-(gamma-L-Glu)(n) + L-glutamate + ATP = (6S)-5,6,7,8-tetrahydrofolyl-(gamma-L-Glu)(n+1) + ADP + phosphate + H(+)</text>
        <dbReference type="Rhea" id="RHEA:10580"/>
        <dbReference type="Rhea" id="RHEA-COMP:14738"/>
        <dbReference type="Rhea" id="RHEA-COMP:14740"/>
        <dbReference type="ChEBI" id="CHEBI:15378"/>
        <dbReference type="ChEBI" id="CHEBI:29985"/>
        <dbReference type="ChEBI" id="CHEBI:30616"/>
        <dbReference type="ChEBI" id="CHEBI:43474"/>
        <dbReference type="ChEBI" id="CHEBI:141005"/>
        <dbReference type="ChEBI" id="CHEBI:456216"/>
        <dbReference type="EC" id="6.3.2.17"/>
    </reaction>
</comment>
<organism evidence="14 15">
    <name type="scientific">Paenibacillus xylanivorans</name>
    <dbReference type="NCBI Taxonomy" id="1705561"/>
    <lineage>
        <taxon>Bacteria</taxon>
        <taxon>Bacillati</taxon>
        <taxon>Bacillota</taxon>
        <taxon>Bacilli</taxon>
        <taxon>Bacillales</taxon>
        <taxon>Paenibacillaceae</taxon>
        <taxon>Paenibacillus</taxon>
    </lineage>
</organism>
<evidence type="ECO:0000256" key="5">
    <source>
        <dbReference type="ARBA" id="ARBA00022723"/>
    </source>
</evidence>
<comment type="cofactor">
    <cofactor evidence="1">
        <name>Mg(2+)</name>
        <dbReference type="ChEBI" id="CHEBI:18420"/>
    </cofactor>
</comment>
<dbReference type="Pfam" id="PF08245">
    <property type="entry name" value="Mur_ligase_M"/>
    <property type="match status" value="1"/>
</dbReference>
<dbReference type="InterPro" id="IPR036565">
    <property type="entry name" value="Mur-like_cat_sf"/>
</dbReference>
<keyword evidence="5" id="KW-0479">Metal-binding</keyword>
<evidence type="ECO:0000256" key="3">
    <source>
        <dbReference type="ARBA" id="ARBA00013025"/>
    </source>
</evidence>
<evidence type="ECO:0000256" key="4">
    <source>
        <dbReference type="ARBA" id="ARBA00022598"/>
    </source>
</evidence>
<sequence length="458" mass="50678">MTELNGTEKAAPLLTYDEAVNWINGLIPFGIRPGLERIEGLMSLLGNPHQRLKFIHVAGTNGKGSTCAFLTSVLLQAGYDVGTFTSPYITKFTNRFQYNGEDIPEETLLKLANRLHPLVQEMALTPLGSPTMFEVSTSIALLYYAEECYPDIVVWETGLGGRMDVTNIVTPVVSVITNIGMDHTDVLGDTIEAIAGEKAGIIKAGVPVVTCATQPEAVKVIRETAQRLSSTVYLAGDRFSYHRLDSDENGQSFHFTGPFRDLDARIRMQGVYQCDNAAGALMVLELLRQYMAFMLDDEDIALGLENAFWAGRFEKVVDQPRIILDGAHNPEGAESLAKSIIDVYPHNKLILMMGMLANKHHEAYLQHILPLVDTLILTEPDFRRKMDAAELLQIVERVRPAIAKPDLEIIVEPEWAKALDLLKSRTEAEDLGVVSGTLYLIADVRAALLHQTDSEKGW</sequence>
<keyword evidence="7 11" id="KW-0067">ATP-binding</keyword>
<dbReference type="GO" id="GO:0046872">
    <property type="term" value="F:metal ion binding"/>
    <property type="evidence" value="ECO:0007669"/>
    <property type="project" value="UniProtKB-KW"/>
</dbReference>
<evidence type="ECO:0000256" key="11">
    <source>
        <dbReference type="PIRNR" id="PIRNR001563"/>
    </source>
</evidence>
<comment type="similarity">
    <text evidence="2 11">Belongs to the folylpolyglutamate synthase family.</text>
</comment>
<dbReference type="Gene3D" id="3.40.1190.10">
    <property type="entry name" value="Mur-like, catalytic domain"/>
    <property type="match status" value="1"/>
</dbReference>
<evidence type="ECO:0000256" key="7">
    <source>
        <dbReference type="ARBA" id="ARBA00022840"/>
    </source>
</evidence>
<name>A0A0N0C358_9BACL</name>
<dbReference type="NCBIfam" id="TIGR01499">
    <property type="entry name" value="folC"/>
    <property type="match status" value="1"/>
</dbReference>
<dbReference type="PIRSF" id="PIRSF001563">
    <property type="entry name" value="Folylpolyglu_synth"/>
    <property type="match status" value="1"/>
</dbReference>
<dbReference type="PANTHER" id="PTHR11136">
    <property type="entry name" value="FOLYLPOLYGLUTAMATE SYNTHASE-RELATED"/>
    <property type="match status" value="1"/>
</dbReference>
<dbReference type="GO" id="GO:0005737">
    <property type="term" value="C:cytoplasm"/>
    <property type="evidence" value="ECO:0007669"/>
    <property type="project" value="TreeGrafter"/>
</dbReference>
<keyword evidence="4 11" id="KW-0436">Ligase</keyword>
<keyword evidence="15" id="KW-1185">Reference proteome</keyword>
<dbReference type="EC" id="6.3.2.17" evidence="3"/>
<dbReference type="InterPro" id="IPR036615">
    <property type="entry name" value="Mur_ligase_C_dom_sf"/>
</dbReference>
<protein>
    <recommendedName>
        <fullName evidence="3">tetrahydrofolate synthase</fullName>
        <ecNumber evidence="3">6.3.2.17</ecNumber>
    </recommendedName>
    <alternativeName>
        <fullName evidence="9">Tetrahydrofolylpolyglutamate synthase</fullName>
    </alternativeName>
</protein>
<evidence type="ECO:0000313" key="14">
    <source>
        <dbReference type="EMBL" id="KOY13867.1"/>
    </source>
</evidence>
<dbReference type="PATRIC" id="fig|1705561.3.peg.4914"/>
<proteinExistence type="inferred from homology"/>
<dbReference type="SUPFAM" id="SSF53244">
    <property type="entry name" value="MurD-like peptide ligases, peptide-binding domain"/>
    <property type="match status" value="1"/>
</dbReference>
<evidence type="ECO:0000256" key="8">
    <source>
        <dbReference type="ARBA" id="ARBA00022842"/>
    </source>
</evidence>
<reference evidence="14 15" key="1">
    <citation type="submission" date="2015-08" db="EMBL/GenBank/DDBJ databases">
        <title>Draft genome sequence of cellulolytic and xylanolytic Paenibacillus sp. A59, isolated from a decaying forest soil from Patagonia, Argentina.</title>
        <authorList>
            <person name="Ghio S."/>
            <person name="Caceres A.M."/>
            <person name="Talia P."/>
            <person name="Grasso D."/>
            <person name="Campos E."/>
        </authorList>
    </citation>
    <scope>NUCLEOTIDE SEQUENCE [LARGE SCALE GENOMIC DNA]</scope>
    <source>
        <strain evidence="14 15">A59</strain>
    </source>
</reference>
<evidence type="ECO:0000256" key="10">
    <source>
        <dbReference type="ARBA" id="ARBA00047493"/>
    </source>
</evidence>
<gene>
    <name evidence="14" type="ORF">AMS66_23450</name>
</gene>
<feature type="domain" description="Mur ligase C-terminal" evidence="12">
    <location>
        <begin position="311"/>
        <end position="437"/>
    </location>
</feature>
<dbReference type="InterPro" id="IPR018109">
    <property type="entry name" value="Folylpolyglutamate_synth_CS"/>
</dbReference>
<dbReference type="InterPro" id="IPR004101">
    <property type="entry name" value="Mur_ligase_C"/>
</dbReference>
<evidence type="ECO:0000256" key="2">
    <source>
        <dbReference type="ARBA" id="ARBA00008276"/>
    </source>
</evidence>
<evidence type="ECO:0000259" key="13">
    <source>
        <dbReference type="Pfam" id="PF08245"/>
    </source>
</evidence>
<dbReference type="GO" id="GO:0005524">
    <property type="term" value="F:ATP binding"/>
    <property type="evidence" value="ECO:0007669"/>
    <property type="project" value="UniProtKB-KW"/>
</dbReference>
<evidence type="ECO:0000256" key="6">
    <source>
        <dbReference type="ARBA" id="ARBA00022741"/>
    </source>
</evidence>
<dbReference type="FunFam" id="3.40.1190.10:FF:000011">
    <property type="entry name" value="Folylpolyglutamate synthase/dihydrofolate synthase"/>
    <property type="match status" value="1"/>
</dbReference>
<keyword evidence="6 11" id="KW-0547">Nucleotide-binding</keyword>
<evidence type="ECO:0000259" key="12">
    <source>
        <dbReference type="Pfam" id="PF02875"/>
    </source>
</evidence>